<comment type="caution">
    <text evidence="1">The sequence shown here is derived from an EMBL/GenBank/DDBJ whole genome shotgun (WGS) entry which is preliminary data.</text>
</comment>
<evidence type="ECO:0000313" key="2">
    <source>
        <dbReference type="Proteomes" id="UP001196413"/>
    </source>
</evidence>
<evidence type="ECO:0000313" key="1">
    <source>
        <dbReference type="EMBL" id="KAJ1350035.1"/>
    </source>
</evidence>
<keyword evidence="2" id="KW-1185">Reference proteome</keyword>
<name>A0AAD5QIV3_PARTN</name>
<proteinExistence type="predicted"/>
<dbReference type="EMBL" id="JAHQIW010000789">
    <property type="protein sequence ID" value="KAJ1350035.1"/>
    <property type="molecule type" value="Genomic_DNA"/>
</dbReference>
<reference evidence="1" key="1">
    <citation type="submission" date="2021-06" db="EMBL/GenBank/DDBJ databases">
        <title>Parelaphostrongylus tenuis whole genome reference sequence.</title>
        <authorList>
            <person name="Garwood T.J."/>
            <person name="Larsen P.A."/>
            <person name="Fountain-Jones N.M."/>
            <person name="Garbe J.R."/>
            <person name="Macchietto M.G."/>
            <person name="Kania S.A."/>
            <person name="Gerhold R.W."/>
            <person name="Richards J.E."/>
            <person name="Wolf T.M."/>
        </authorList>
    </citation>
    <scope>NUCLEOTIDE SEQUENCE</scope>
    <source>
        <strain evidence="1">MNPRO001-30</strain>
        <tissue evidence="1">Meninges</tissue>
    </source>
</reference>
<gene>
    <name evidence="1" type="ORF">KIN20_005741</name>
</gene>
<organism evidence="1 2">
    <name type="scientific">Parelaphostrongylus tenuis</name>
    <name type="common">Meningeal worm</name>
    <dbReference type="NCBI Taxonomy" id="148309"/>
    <lineage>
        <taxon>Eukaryota</taxon>
        <taxon>Metazoa</taxon>
        <taxon>Ecdysozoa</taxon>
        <taxon>Nematoda</taxon>
        <taxon>Chromadorea</taxon>
        <taxon>Rhabditida</taxon>
        <taxon>Rhabditina</taxon>
        <taxon>Rhabditomorpha</taxon>
        <taxon>Strongyloidea</taxon>
        <taxon>Metastrongylidae</taxon>
        <taxon>Parelaphostrongylus</taxon>
    </lineage>
</organism>
<protein>
    <submittedName>
        <fullName evidence="1">Uncharacterized protein</fullName>
    </submittedName>
</protein>
<accession>A0AAD5QIV3</accession>
<sequence length="167" mass="17886">MFPGIAATSGAASSFVSRLVMQAVIDVLEQQGRGAGLPDVVVSNILSQLDVQINYAPLECKFVTVGIPMNMKFPSGDNMAPNCLIVDNTVTIICTATMKEKCELSKTDNLQAVATKYTTIAGRLMTTNIIMANWSRQIGQSVVNRAVRMLASGPFRSHFVSAVVTVS</sequence>
<dbReference type="Proteomes" id="UP001196413">
    <property type="component" value="Unassembled WGS sequence"/>
</dbReference>
<dbReference type="AlphaFoldDB" id="A0AAD5QIV3"/>